<feature type="region of interest" description="Disordered" evidence="1">
    <location>
        <begin position="1"/>
        <end position="48"/>
    </location>
</feature>
<evidence type="ECO:0000256" key="1">
    <source>
        <dbReference type="SAM" id="MobiDB-lite"/>
    </source>
</evidence>
<evidence type="ECO:0000313" key="2">
    <source>
        <dbReference type="EMBL" id="KAF9601024.1"/>
    </source>
</evidence>
<evidence type="ECO:0000313" key="3">
    <source>
        <dbReference type="Proteomes" id="UP000631114"/>
    </source>
</evidence>
<name>A0A835HMD4_9MAGN</name>
<feature type="compositionally biased region" description="Polar residues" evidence="1">
    <location>
        <begin position="24"/>
        <end position="34"/>
    </location>
</feature>
<accession>A0A835HMD4</accession>
<organism evidence="2 3">
    <name type="scientific">Coptis chinensis</name>
    <dbReference type="NCBI Taxonomy" id="261450"/>
    <lineage>
        <taxon>Eukaryota</taxon>
        <taxon>Viridiplantae</taxon>
        <taxon>Streptophyta</taxon>
        <taxon>Embryophyta</taxon>
        <taxon>Tracheophyta</taxon>
        <taxon>Spermatophyta</taxon>
        <taxon>Magnoliopsida</taxon>
        <taxon>Ranunculales</taxon>
        <taxon>Ranunculaceae</taxon>
        <taxon>Coptidoideae</taxon>
        <taxon>Coptis</taxon>
    </lineage>
</organism>
<dbReference type="InterPro" id="IPR038187">
    <property type="entry name" value="NAC_A/B_dom_sf"/>
</dbReference>
<protein>
    <submittedName>
        <fullName evidence="2">Uncharacterized protein</fullName>
    </submittedName>
</protein>
<reference evidence="2 3" key="1">
    <citation type="submission" date="2020-10" db="EMBL/GenBank/DDBJ databases">
        <title>The Coptis chinensis genome and diversification of protoberbering-type alkaloids.</title>
        <authorList>
            <person name="Wang B."/>
            <person name="Shu S."/>
            <person name="Song C."/>
            <person name="Liu Y."/>
        </authorList>
    </citation>
    <scope>NUCLEOTIDE SEQUENCE [LARGE SCALE GENOMIC DNA]</scope>
    <source>
        <strain evidence="2">HL-2020</strain>
        <tissue evidence="2">Leaf</tissue>
    </source>
</reference>
<comment type="caution">
    <text evidence="2">The sequence shown here is derived from an EMBL/GenBank/DDBJ whole genome shotgun (WGS) entry which is preliminary data.</text>
</comment>
<keyword evidence="3" id="KW-1185">Reference proteome</keyword>
<sequence length="153" mass="17305">MHCMQDMEMAVVDQSRAEARKESQGNVETWNESHPSCEQRPRSKKSKNVEPNIDTYVIFGEANIEDLSSQLPQLRSASRLPISPCYLQTRVITMARDDEDVDETRVEPKDVISDDAGRCVSRSKASKVKAMVILFRHHGANELREPFGAYSHG</sequence>
<dbReference type="OrthoDB" id="3169036at2759"/>
<dbReference type="Gene3D" id="2.20.70.30">
    <property type="entry name" value="Nascent polypeptide-associated complex domain"/>
    <property type="match status" value="1"/>
</dbReference>
<proteinExistence type="predicted"/>
<dbReference type="EMBL" id="JADFTS010000006">
    <property type="protein sequence ID" value="KAF9601024.1"/>
    <property type="molecule type" value="Genomic_DNA"/>
</dbReference>
<dbReference type="AlphaFoldDB" id="A0A835HMD4"/>
<dbReference type="Proteomes" id="UP000631114">
    <property type="component" value="Unassembled WGS sequence"/>
</dbReference>
<gene>
    <name evidence="2" type="ORF">IFM89_015009</name>
</gene>